<evidence type="ECO:0000256" key="1">
    <source>
        <dbReference type="SAM" id="Coils"/>
    </source>
</evidence>
<feature type="transmembrane region" description="Helical" evidence="2">
    <location>
        <begin position="7"/>
        <end position="25"/>
    </location>
</feature>
<evidence type="ECO:0000256" key="2">
    <source>
        <dbReference type="SAM" id="Phobius"/>
    </source>
</evidence>
<dbReference type="InterPro" id="IPR053145">
    <property type="entry name" value="AB_hydrolase_Est10"/>
</dbReference>
<name>A0A090YSH0_9BACI</name>
<sequence>MTKIIKSITIILCIVITSLVIYGVYKNTFNINLKEVTIKTSKNELHGIVSMPENTDKKPGLVIFIHGDGPADASYQEGYYSAWEVLNKNGFATLSWDKPGIGKSSGDWLNQSMEDRVKETKEAIHWAKNNLDIDESKIGVWGASQGGWVLPKVMNEEKLVSFGIAVSPAINWMQQGEYNTVASMKKEGKTKKEIDRKLKQRNEINKLLEEEDVEKAYNKYQEMEKNKGNISLSRWTFIRTNMNVDATEEFKKINKRLYLIVGGQDINVDVDNTIEGYSKNVNSKLLDIKKLPNADHSMVLKEYIDMGVGRMILAILNPRVVIDPGYLEKLQEISKTEKLR</sequence>
<dbReference type="GO" id="GO:0052689">
    <property type="term" value="F:carboxylic ester hydrolase activity"/>
    <property type="evidence" value="ECO:0007669"/>
    <property type="project" value="TreeGrafter"/>
</dbReference>
<evidence type="ECO:0000313" key="4">
    <source>
        <dbReference type="EMBL" id="KFM95040.1"/>
    </source>
</evidence>
<reference evidence="4 6" key="1">
    <citation type="submission" date="2014-04" db="EMBL/GenBank/DDBJ databases">
        <authorList>
            <person name="Bishop-Lilly K.A."/>
            <person name="Broomall S.M."/>
            <person name="Chain P.S."/>
            <person name="Chertkov O."/>
            <person name="Coyne S.R."/>
            <person name="Daligault H.E."/>
            <person name="Davenport K.W."/>
            <person name="Erkkila T."/>
            <person name="Frey K.G."/>
            <person name="Gibbons H.S."/>
            <person name="Gu W."/>
            <person name="Jaissle J."/>
            <person name="Johnson S.L."/>
            <person name="Koroleva G.I."/>
            <person name="Ladner J.T."/>
            <person name="Lo C.-C."/>
            <person name="Minogue T.D."/>
            <person name="Munk C."/>
            <person name="Palacios G.F."/>
            <person name="Redden C.L."/>
            <person name="Rosenzweig C.N."/>
            <person name="Scholz M.B."/>
            <person name="Teshima H."/>
            <person name="Xu Y."/>
        </authorList>
    </citation>
    <scope>NUCLEOTIDE SEQUENCE [LARGE SCALE GENOMIC DNA]</scope>
    <source>
        <strain evidence="4 6">BHP</strain>
    </source>
</reference>
<dbReference type="AlphaFoldDB" id="A0A090YSH0"/>
<accession>A0A090YSH0</accession>
<proteinExistence type="predicted"/>
<keyword evidence="2" id="KW-0472">Membrane</keyword>
<dbReference type="EMBL" id="QVOD01000048">
    <property type="protein sequence ID" value="RFT63429.1"/>
    <property type="molecule type" value="Genomic_DNA"/>
</dbReference>
<dbReference type="EMBL" id="JMQC01000011">
    <property type="protein sequence ID" value="KFM95040.1"/>
    <property type="molecule type" value="Genomic_DNA"/>
</dbReference>
<dbReference type="PATRIC" id="fig|1405.8.peg.5964"/>
<dbReference type="PANTHER" id="PTHR43265:SF1">
    <property type="entry name" value="ESTERASE ESTD"/>
    <property type="match status" value="1"/>
</dbReference>
<dbReference type="InterPro" id="IPR029058">
    <property type="entry name" value="AB_hydrolase_fold"/>
</dbReference>
<keyword evidence="2" id="KW-0812">Transmembrane</keyword>
<organism evidence="4 6">
    <name type="scientific">Bacillus clarus</name>
    <dbReference type="NCBI Taxonomy" id="2338372"/>
    <lineage>
        <taxon>Bacteria</taxon>
        <taxon>Bacillati</taxon>
        <taxon>Bacillota</taxon>
        <taxon>Bacilli</taxon>
        <taxon>Bacillales</taxon>
        <taxon>Bacillaceae</taxon>
        <taxon>Bacillus</taxon>
        <taxon>Bacillus cereus group</taxon>
    </lineage>
</organism>
<dbReference type="SUPFAM" id="SSF53474">
    <property type="entry name" value="alpha/beta-Hydrolases"/>
    <property type="match status" value="1"/>
</dbReference>
<evidence type="ECO:0000259" key="3">
    <source>
        <dbReference type="Pfam" id="PF12146"/>
    </source>
</evidence>
<protein>
    <submittedName>
        <fullName evidence="5">Alpha/beta hydrolase</fullName>
    </submittedName>
    <submittedName>
        <fullName evidence="4">Prolyl oligopeptidase family protein</fullName>
    </submittedName>
</protein>
<feature type="coiled-coil region" evidence="1">
    <location>
        <begin position="191"/>
        <end position="226"/>
    </location>
</feature>
<keyword evidence="5" id="KW-0378">Hydrolase</keyword>
<evidence type="ECO:0000313" key="5">
    <source>
        <dbReference type="EMBL" id="RFT63429.1"/>
    </source>
</evidence>
<dbReference type="PANTHER" id="PTHR43265">
    <property type="entry name" value="ESTERASE ESTD"/>
    <property type="match status" value="1"/>
</dbReference>
<feature type="domain" description="Serine aminopeptidase S33" evidence="3">
    <location>
        <begin position="60"/>
        <end position="299"/>
    </location>
</feature>
<evidence type="ECO:0000313" key="7">
    <source>
        <dbReference type="Proteomes" id="UP000264294"/>
    </source>
</evidence>
<dbReference type="Proteomes" id="UP000264294">
    <property type="component" value="Unassembled WGS sequence"/>
</dbReference>
<keyword evidence="1" id="KW-0175">Coiled coil</keyword>
<reference evidence="5 7" key="2">
    <citation type="submission" date="2018-08" db="EMBL/GenBank/DDBJ databases">
        <title>Bacillus clarus sp. nov. strain PS00077A.</title>
        <authorList>
            <person name="Mendez Acevedo M."/>
            <person name="Carroll L."/>
            <person name="Mukherjee M."/>
            <person name="Wiedmann M."/>
            <person name="Kovac J."/>
        </authorList>
    </citation>
    <scope>NUCLEOTIDE SEQUENCE [LARGE SCALE GENOMIC DNA]</scope>
    <source>
        <strain evidence="5 7">PS00077A</strain>
    </source>
</reference>
<comment type="caution">
    <text evidence="4">The sequence shown here is derived from an EMBL/GenBank/DDBJ whole genome shotgun (WGS) entry which is preliminary data.</text>
</comment>
<keyword evidence="2" id="KW-1133">Transmembrane helix</keyword>
<keyword evidence="7" id="KW-1185">Reference proteome</keyword>
<gene>
    <name evidence="5" type="ORF">D0U04_25290</name>
    <name evidence="4" type="ORF">DJ93_5775</name>
</gene>
<dbReference type="InterPro" id="IPR022742">
    <property type="entry name" value="Hydrolase_4"/>
</dbReference>
<dbReference type="Gene3D" id="3.40.50.1820">
    <property type="entry name" value="alpha/beta hydrolase"/>
    <property type="match status" value="1"/>
</dbReference>
<dbReference type="Proteomes" id="UP000029389">
    <property type="component" value="Unassembled WGS sequence"/>
</dbReference>
<dbReference type="RefSeq" id="WP_052109783.1">
    <property type="nucleotide sequence ID" value="NZ_JMQC01000011.1"/>
</dbReference>
<evidence type="ECO:0000313" key="6">
    <source>
        <dbReference type="Proteomes" id="UP000029389"/>
    </source>
</evidence>
<dbReference type="Pfam" id="PF12146">
    <property type="entry name" value="Hydrolase_4"/>
    <property type="match status" value="1"/>
</dbReference>